<dbReference type="Pfam" id="PF19952">
    <property type="entry name" value="DUF6414"/>
    <property type="match status" value="1"/>
</dbReference>
<gene>
    <name evidence="1" type="ORF">LU297_08155</name>
</gene>
<dbReference type="RefSeq" id="WP_263076031.1">
    <property type="nucleotide sequence ID" value="NZ_CP089977.1"/>
</dbReference>
<dbReference type="InterPro" id="IPR045633">
    <property type="entry name" value="DUF6414"/>
</dbReference>
<evidence type="ECO:0000313" key="2">
    <source>
        <dbReference type="Proteomes" id="UP001063782"/>
    </source>
</evidence>
<reference evidence="1" key="1">
    <citation type="submission" date="2021-12" db="EMBL/GenBank/DDBJ databases">
        <title>taxonomy of Moraxella sp. ZY201224.</title>
        <authorList>
            <person name="Li F."/>
        </authorList>
    </citation>
    <scope>NUCLEOTIDE SEQUENCE</scope>
    <source>
        <strain evidence="1">ZY201224</strain>
    </source>
</reference>
<name>A0ABY6F378_9GAMM</name>
<dbReference type="EMBL" id="CP089977">
    <property type="protein sequence ID" value="UXZ04544.1"/>
    <property type="molecule type" value="Genomic_DNA"/>
</dbReference>
<accession>A0ABY6F378</accession>
<organism evidence="1 2">
    <name type="scientific">Moraxella nasicaprae</name>
    <dbReference type="NCBI Taxonomy" id="2904122"/>
    <lineage>
        <taxon>Bacteria</taxon>
        <taxon>Pseudomonadati</taxon>
        <taxon>Pseudomonadota</taxon>
        <taxon>Gammaproteobacteria</taxon>
        <taxon>Moraxellales</taxon>
        <taxon>Moraxellaceae</taxon>
        <taxon>Moraxella</taxon>
    </lineage>
</organism>
<protein>
    <submittedName>
        <fullName evidence="1">Uncharacterized protein</fullName>
    </submittedName>
</protein>
<proteinExistence type="predicted"/>
<dbReference type="Proteomes" id="UP001063782">
    <property type="component" value="Chromosome"/>
</dbReference>
<evidence type="ECO:0000313" key="1">
    <source>
        <dbReference type="EMBL" id="UXZ04544.1"/>
    </source>
</evidence>
<keyword evidence="2" id="KW-1185">Reference proteome</keyword>
<sequence>MVQESQNIESIFDFLYLDNTKIKSFYAQLTGFGSLTSIKENNNSNHTRHTEGSLGIPSTFNGKHAYGSSELRANEKLYDAIPTMPREMIDKLDELGFIERELSEHSAGKLVLIQGKLSITDVNTIKDMIGPVLIQESLSQIDHRLPLKGRSKKIQQANNENKNLIDLIKAIPYALEATLFVDGCSVWMTLNRDEMVGNPHDINLKHGSLMHGKYYVLGVLDAIPNDDETIPTDSEWRNSLFAMAASLKEMMGRASSSYGITPIAIFRVIKPCS</sequence>